<feature type="transmembrane region" description="Helical" evidence="2">
    <location>
        <begin position="20"/>
        <end position="40"/>
    </location>
</feature>
<dbReference type="Proteomes" id="UP000193623">
    <property type="component" value="Unassembled WGS sequence"/>
</dbReference>
<dbReference type="OrthoDB" id="7688532at2"/>
<dbReference type="RefSeq" id="WP_085863372.1">
    <property type="nucleotide sequence ID" value="NZ_FWFT01000001.1"/>
</dbReference>
<dbReference type="EMBL" id="FWFT01000001">
    <property type="protein sequence ID" value="SLN23238.1"/>
    <property type="molecule type" value="Genomic_DNA"/>
</dbReference>
<protein>
    <recommendedName>
        <fullName evidence="5">Periplasmic heavy metal sensor</fullName>
    </recommendedName>
</protein>
<organism evidence="3 4">
    <name type="scientific">Pseudooctadecabacter jejudonensis</name>
    <dbReference type="NCBI Taxonomy" id="1391910"/>
    <lineage>
        <taxon>Bacteria</taxon>
        <taxon>Pseudomonadati</taxon>
        <taxon>Pseudomonadota</taxon>
        <taxon>Alphaproteobacteria</taxon>
        <taxon>Rhodobacterales</taxon>
        <taxon>Paracoccaceae</taxon>
        <taxon>Pseudooctadecabacter</taxon>
    </lineage>
</organism>
<evidence type="ECO:0000313" key="3">
    <source>
        <dbReference type="EMBL" id="SLN23238.1"/>
    </source>
</evidence>
<keyword evidence="4" id="KW-1185">Reference proteome</keyword>
<name>A0A1Y5RUW4_9RHOB</name>
<dbReference type="AlphaFoldDB" id="A0A1Y5RUW4"/>
<evidence type="ECO:0008006" key="5">
    <source>
        <dbReference type="Google" id="ProtNLM"/>
    </source>
</evidence>
<dbReference type="InterPro" id="IPR025961">
    <property type="entry name" value="Metal_resist"/>
</dbReference>
<proteinExistence type="predicted"/>
<evidence type="ECO:0000256" key="2">
    <source>
        <dbReference type="SAM" id="Phobius"/>
    </source>
</evidence>
<keyword evidence="2" id="KW-0472">Membrane</keyword>
<evidence type="ECO:0000256" key="1">
    <source>
        <dbReference type="SAM" id="MobiDB-lite"/>
    </source>
</evidence>
<sequence>MTQTSHPTPSPKRGRWTSRLLVVSLALNLLILGAGVGFMLSDGGRGGPPRLDLTSGVLTRAMDEPRRAAVRDALRDSGAFRPADRRLIREDLQVLVETIRAETFDAQMFEVVMSRQLSRLQQGQQTVLRAVSVQVADMSADEREAFADRIQEQLQRRGGGERGGGERGGGERSGGDRNANN</sequence>
<feature type="region of interest" description="Disordered" evidence="1">
    <location>
        <begin position="152"/>
        <end position="181"/>
    </location>
</feature>
<evidence type="ECO:0000313" key="4">
    <source>
        <dbReference type="Proteomes" id="UP000193623"/>
    </source>
</evidence>
<reference evidence="3 4" key="1">
    <citation type="submission" date="2017-03" db="EMBL/GenBank/DDBJ databases">
        <authorList>
            <person name="Afonso C.L."/>
            <person name="Miller P.J."/>
            <person name="Scott M.A."/>
            <person name="Spackman E."/>
            <person name="Goraichik I."/>
            <person name="Dimitrov K.M."/>
            <person name="Suarez D.L."/>
            <person name="Swayne D.E."/>
        </authorList>
    </citation>
    <scope>NUCLEOTIDE SEQUENCE [LARGE SCALE GENOMIC DNA]</scope>
    <source>
        <strain evidence="3 4">CECT 8397</strain>
    </source>
</reference>
<accession>A0A1Y5RUW4</accession>
<feature type="compositionally biased region" description="Basic and acidic residues" evidence="1">
    <location>
        <begin position="152"/>
        <end position="175"/>
    </location>
</feature>
<keyword evidence="2" id="KW-0812">Transmembrane</keyword>
<keyword evidence="2" id="KW-1133">Transmembrane helix</keyword>
<dbReference type="Pfam" id="PF13801">
    <property type="entry name" value="Metal_resist"/>
    <property type="match status" value="1"/>
</dbReference>
<gene>
    <name evidence="3" type="ORF">PSJ8397_00977</name>
</gene>